<dbReference type="Gramene" id="AET3Gv21086900.3">
    <property type="protein sequence ID" value="AET3Gv21086900.3"/>
    <property type="gene ID" value="AET3Gv21086900"/>
</dbReference>
<dbReference type="AlphaFoldDB" id="A0A453GKQ7"/>
<keyword evidence="1" id="KW-0812">Transmembrane</keyword>
<protein>
    <submittedName>
        <fullName evidence="3">Uncharacterized protein</fullName>
    </submittedName>
</protein>
<evidence type="ECO:0000313" key="3">
    <source>
        <dbReference type="EnsemblPlants" id="AET3Gv21086900.3"/>
    </source>
</evidence>
<reference evidence="4" key="1">
    <citation type="journal article" date="2014" name="Science">
        <title>Ancient hybridizations among the ancestral genomes of bread wheat.</title>
        <authorList>
            <consortium name="International Wheat Genome Sequencing Consortium,"/>
            <person name="Marcussen T."/>
            <person name="Sandve S.R."/>
            <person name="Heier L."/>
            <person name="Spannagl M."/>
            <person name="Pfeifer M."/>
            <person name="Jakobsen K.S."/>
            <person name="Wulff B.B."/>
            <person name="Steuernagel B."/>
            <person name="Mayer K.F."/>
            <person name="Olsen O.A."/>
        </authorList>
    </citation>
    <scope>NUCLEOTIDE SEQUENCE [LARGE SCALE GENOMIC DNA]</scope>
    <source>
        <strain evidence="4">cv. AL8/78</strain>
    </source>
</reference>
<accession>A0A453GKQ7</accession>
<reference evidence="3" key="5">
    <citation type="journal article" date="2021" name="G3 (Bethesda)">
        <title>Aegilops tauschii genome assembly Aet v5.0 features greater sequence contiguity and improved annotation.</title>
        <authorList>
            <person name="Wang L."/>
            <person name="Zhu T."/>
            <person name="Rodriguez J.C."/>
            <person name="Deal K.R."/>
            <person name="Dubcovsky J."/>
            <person name="McGuire P.E."/>
            <person name="Lux T."/>
            <person name="Spannagl M."/>
            <person name="Mayer K.F.X."/>
            <person name="Baldrich P."/>
            <person name="Meyers B.C."/>
            <person name="Huo N."/>
            <person name="Gu Y.Q."/>
            <person name="Zhou H."/>
            <person name="Devos K.M."/>
            <person name="Bennetzen J.L."/>
            <person name="Unver T."/>
            <person name="Budak H."/>
            <person name="Gulick P.J."/>
            <person name="Galiba G."/>
            <person name="Kalapos B."/>
            <person name="Nelson D.R."/>
            <person name="Li P."/>
            <person name="You F.M."/>
            <person name="Luo M.C."/>
            <person name="Dvorak J."/>
        </authorList>
    </citation>
    <scope>NUCLEOTIDE SEQUENCE [LARGE SCALE GENOMIC DNA]</scope>
    <source>
        <strain evidence="3">cv. AL8/78</strain>
    </source>
</reference>
<dbReference type="Proteomes" id="UP000015105">
    <property type="component" value="Chromosome 3D"/>
</dbReference>
<keyword evidence="1" id="KW-0472">Membrane</keyword>
<feature type="transmembrane region" description="Helical" evidence="1">
    <location>
        <begin position="39"/>
        <end position="57"/>
    </location>
</feature>
<keyword evidence="1" id="KW-1133">Transmembrane helix</keyword>
<name>A0A453GKQ7_AEGTS</name>
<proteinExistence type="predicted"/>
<feature type="signal peptide" evidence="2">
    <location>
        <begin position="1"/>
        <end position="23"/>
    </location>
</feature>
<sequence>MSAQTGAALLLALAAIASSNTEGTYIHANYFSSPQVTSLLLKGFVLLLLIYTQFVGIRRRHTLRAKAGVE</sequence>
<evidence type="ECO:0000256" key="1">
    <source>
        <dbReference type="SAM" id="Phobius"/>
    </source>
</evidence>
<reference evidence="4" key="2">
    <citation type="journal article" date="2017" name="Nat. Plants">
        <title>The Aegilops tauschii genome reveals multiple impacts of transposons.</title>
        <authorList>
            <person name="Zhao G."/>
            <person name="Zou C."/>
            <person name="Li K."/>
            <person name="Wang K."/>
            <person name="Li T."/>
            <person name="Gao L."/>
            <person name="Zhang X."/>
            <person name="Wang H."/>
            <person name="Yang Z."/>
            <person name="Liu X."/>
            <person name="Jiang W."/>
            <person name="Mao L."/>
            <person name="Kong X."/>
            <person name="Jiao Y."/>
            <person name="Jia J."/>
        </authorList>
    </citation>
    <scope>NUCLEOTIDE SEQUENCE [LARGE SCALE GENOMIC DNA]</scope>
    <source>
        <strain evidence="4">cv. AL8/78</strain>
    </source>
</reference>
<organism evidence="3 4">
    <name type="scientific">Aegilops tauschii subsp. strangulata</name>
    <name type="common">Goatgrass</name>
    <dbReference type="NCBI Taxonomy" id="200361"/>
    <lineage>
        <taxon>Eukaryota</taxon>
        <taxon>Viridiplantae</taxon>
        <taxon>Streptophyta</taxon>
        <taxon>Embryophyta</taxon>
        <taxon>Tracheophyta</taxon>
        <taxon>Spermatophyta</taxon>
        <taxon>Magnoliopsida</taxon>
        <taxon>Liliopsida</taxon>
        <taxon>Poales</taxon>
        <taxon>Poaceae</taxon>
        <taxon>BOP clade</taxon>
        <taxon>Pooideae</taxon>
        <taxon>Triticodae</taxon>
        <taxon>Triticeae</taxon>
        <taxon>Triticinae</taxon>
        <taxon>Aegilops</taxon>
    </lineage>
</organism>
<keyword evidence="4" id="KW-1185">Reference proteome</keyword>
<feature type="chain" id="PRO_5018998579" evidence="2">
    <location>
        <begin position="24"/>
        <end position="70"/>
    </location>
</feature>
<keyword evidence="2" id="KW-0732">Signal</keyword>
<evidence type="ECO:0000256" key="2">
    <source>
        <dbReference type="SAM" id="SignalP"/>
    </source>
</evidence>
<reference evidence="3" key="4">
    <citation type="submission" date="2019-03" db="UniProtKB">
        <authorList>
            <consortium name="EnsemblPlants"/>
        </authorList>
    </citation>
    <scope>IDENTIFICATION</scope>
</reference>
<evidence type="ECO:0000313" key="4">
    <source>
        <dbReference type="Proteomes" id="UP000015105"/>
    </source>
</evidence>
<dbReference type="EnsemblPlants" id="AET3Gv21086900.3">
    <property type="protein sequence ID" value="AET3Gv21086900.3"/>
    <property type="gene ID" value="AET3Gv21086900"/>
</dbReference>
<reference evidence="3" key="3">
    <citation type="journal article" date="2017" name="Nature">
        <title>Genome sequence of the progenitor of the wheat D genome Aegilops tauschii.</title>
        <authorList>
            <person name="Luo M.C."/>
            <person name="Gu Y.Q."/>
            <person name="Puiu D."/>
            <person name="Wang H."/>
            <person name="Twardziok S.O."/>
            <person name="Deal K.R."/>
            <person name="Huo N."/>
            <person name="Zhu T."/>
            <person name="Wang L."/>
            <person name="Wang Y."/>
            <person name="McGuire P.E."/>
            <person name="Liu S."/>
            <person name="Long H."/>
            <person name="Ramasamy R.K."/>
            <person name="Rodriguez J.C."/>
            <person name="Van S.L."/>
            <person name="Yuan L."/>
            <person name="Wang Z."/>
            <person name="Xia Z."/>
            <person name="Xiao L."/>
            <person name="Anderson O.D."/>
            <person name="Ouyang S."/>
            <person name="Liang Y."/>
            <person name="Zimin A.V."/>
            <person name="Pertea G."/>
            <person name="Qi P."/>
            <person name="Bennetzen J.L."/>
            <person name="Dai X."/>
            <person name="Dawson M.W."/>
            <person name="Muller H.G."/>
            <person name="Kugler K."/>
            <person name="Rivarola-Duarte L."/>
            <person name="Spannagl M."/>
            <person name="Mayer K.F.X."/>
            <person name="Lu F.H."/>
            <person name="Bevan M.W."/>
            <person name="Leroy P."/>
            <person name="Li P."/>
            <person name="You F.M."/>
            <person name="Sun Q."/>
            <person name="Liu Z."/>
            <person name="Lyons E."/>
            <person name="Wicker T."/>
            <person name="Salzberg S.L."/>
            <person name="Devos K.M."/>
            <person name="Dvorak J."/>
        </authorList>
    </citation>
    <scope>NUCLEOTIDE SEQUENCE [LARGE SCALE GENOMIC DNA]</scope>
    <source>
        <strain evidence="3">cv. AL8/78</strain>
    </source>
</reference>